<name>A0ABR9WGK4_9BACT</name>
<dbReference type="Proteomes" id="UP000634134">
    <property type="component" value="Unassembled WGS sequence"/>
</dbReference>
<organism evidence="2 3">
    <name type="scientific">Dyadobacter subterraneus</name>
    <dbReference type="NCBI Taxonomy" id="2773304"/>
    <lineage>
        <taxon>Bacteria</taxon>
        <taxon>Pseudomonadati</taxon>
        <taxon>Bacteroidota</taxon>
        <taxon>Cytophagia</taxon>
        <taxon>Cytophagales</taxon>
        <taxon>Spirosomataceae</taxon>
        <taxon>Dyadobacter</taxon>
    </lineage>
</organism>
<dbReference type="RefSeq" id="WP_194122331.1">
    <property type="nucleotide sequence ID" value="NZ_JACYGY010000001.1"/>
</dbReference>
<reference evidence="3" key="1">
    <citation type="submission" date="2023-07" db="EMBL/GenBank/DDBJ databases">
        <title>Dyadobacter sp. nov 'subterranea' isolated from contaminted grondwater.</title>
        <authorList>
            <person name="Szabo I."/>
            <person name="Al-Omari J."/>
            <person name="Szerdahelyi S.G."/>
            <person name="Rado J."/>
        </authorList>
    </citation>
    <scope>NUCLEOTIDE SEQUENCE [LARGE SCALE GENOMIC DNA]</scope>
    <source>
        <strain evidence="3">UP-52</strain>
    </source>
</reference>
<keyword evidence="1" id="KW-0732">Signal</keyword>
<feature type="chain" id="PRO_5047328319" evidence="1">
    <location>
        <begin position="26"/>
        <end position="123"/>
    </location>
</feature>
<gene>
    <name evidence="2" type="ORF">IEE83_20420</name>
</gene>
<evidence type="ECO:0000313" key="3">
    <source>
        <dbReference type="Proteomes" id="UP000634134"/>
    </source>
</evidence>
<accession>A0ABR9WGK4</accession>
<feature type="signal peptide" evidence="1">
    <location>
        <begin position="1"/>
        <end position="25"/>
    </location>
</feature>
<sequence>MSKASILITLTSTFVLLTAASGLKAQTLTDPGLSQHNYKMPNKMAKAKIRERGQHFTISMNAVSEIELTKTAKYSVRPSSIIVAINEKKEPMSINPLSAISNYKTQPVPKMQSAQEEYSASLN</sequence>
<evidence type="ECO:0000256" key="1">
    <source>
        <dbReference type="SAM" id="SignalP"/>
    </source>
</evidence>
<protein>
    <submittedName>
        <fullName evidence="2">Uncharacterized protein</fullName>
    </submittedName>
</protein>
<evidence type="ECO:0000313" key="2">
    <source>
        <dbReference type="EMBL" id="MBE9464259.1"/>
    </source>
</evidence>
<comment type="caution">
    <text evidence="2">The sequence shown here is derived from an EMBL/GenBank/DDBJ whole genome shotgun (WGS) entry which is preliminary data.</text>
</comment>
<keyword evidence="3" id="KW-1185">Reference proteome</keyword>
<proteinExistence type="predicted"/>
<dbReference type="EMBL" id="JACYGY010000001">
    <property type="protein sequence ID" value="MBE9464259.1"/>
    <property type="molecule type" value="Genomic_DNA"/>
</dbReference>